<sequence>MENAWSVFLSAALGGSGLVGLVVWGIKRRVEQRAAVQAAELAKKEDTRQKIAAVLEHNQRVDKTLEGMAKENTLQCYCLLAALRGLEEQGCDGPVKDGINRLEKHLNKKAHEVA</sequence>
<organism evidence="2">
    <name type="scientific">Siphoviridae sp. ctobd83</name>
    <dbReference type="NCBI Taxonomy" id="2825670"/>
    <lineage>
        <taxon>Viruses</taxon>
        <taxon>Duplodnaviria</taxon>
        <taxon>Heunggongvirae</taxon>
        <taxon>Uroviricota</taxon>
        <taxon>Caudoviricetes</taxon>
    </lineage>
</organism>
<keyword evidence="1" id="KW-1133">Transmembrane helix</keyword>
<protein>
    <submittedName>
        <fullName evidence="2">Uncharacterized protein</fullName>
    </submittedName>
</protein>
<evidence type="ECO:0000313" key="2">
    <source>
        <dbReference type="EMBL" id="DAD99585.1"/>
    </source>
</evidence>
<reference evidence="2" key="1">
    <citation type="journal article" date="2021" name="Proc. Natl. Acad. Sci. U.S.A.">
        <title>A Catalog of Tens of Thousands of Viruses from Human Metagenomes Reveals Hidden Associations with Chronic Diseases.</title>
        <authorList>
            <person name="Tisza M.J."/>
            <person name="Buck C.B."/>
        </authorList>
    </citation>
    <scope>NUCLEOTIDE SEQUENCE</scope>
    <source>
        <strain evidence="2">Ctobd83</strain>
    </source>
</reference>
<keyword evidence="1" id="KW-0812">Transmembrane</keyword>
<dbReference type="EMBL" id="BK015288">
    <property type="protein sequence ID" value="DAD99585.1"/>
    <property type="molecule type" value="Genomic_DNA"/>
</dbReference>
<keyword evidence="1" id="KW-0472">Membrane</keyword>
<feature type="transmembrane region" description="Helical" evidence="1">
    <location>
        <begin position="6"/>
        <end position="26"/>
    </location>
</feature>
<name>A0A8S5NXW7_9CAUD</name>
<proteinExistence type="predicted"/>
<evidence type="ECO:0000256" key="1">
    <source>
        <dbReference type="SAM" id="Phobius"/>
    </source>
</evidence>
<accession>A0A8S5NXW7</accession>